<feature type="transmembrane region" description="Helical" evidence="1">
    <location>
        <begin position="12"/>
        <end position="33"/>
    </location>
</feature>
<evidence type="ECO:0000313" key="3">
    <source>
        <dbReference type="Proteomes" id="UP000592820"/>
    </source>
</evidence>
<dbReference type="RefSeq" id="WP_176120064.1">
    <property type="nucleotide sequence ID" value="NZ_JACHDE010000002.1"/>
</dbReference>
<sequence>MEFPLFVIQHSVVVVVDAVFFFLLFPALAPRLLSMRSKWAMLMAMRGGKLW</sequence>
<proteinExistence type="predicted"/>
<reference evidence="2 3" key="1">
    <citation type="submission" date="2020-08" db="EMBL/GenBank/DDBJ databases">
        <title>Genomic Encyclopedia of Type Strains, Phase IV (KMG-V): Genome sequencing to study the core and pangenomes of soil and plant-associated prokaryotes.</title>
        <authorList>
            <person name="Whitman W."/>
        </authorList>
    </citation>
    <scope>NUCLEOTIDE SEQUENCE [LARGE SCALE GENOMIC DNA]</scope>
    <source>
        <strain evidence="2 3">JPY162</strain>
    </source>
</reference>
<accession>A0A7W8L4S9</accession>
<dbReference type="AlphaFoldDB" id="A0A7W8L4S9"/>
<name>A0A7W8L4S9_9BURK</name>
<organism evidence="2 3">
    <name type="scientific">Paraburkholderia youngii</name>
    <dbReference type="NCBI Taxonomy" id="2782701"/>
    <lineage>
        <taxon>Bacteria</taxon>
        <taxon>Pseudomonadati</taxon>
        <taxon>Pseudomonadota</taxon>
        <taxon>Betaproteobacteria</taxon>
        <taxon>Burkholderiales</taxon>
        <taxon>Burkholderiaceae</taxon>
        <taxon>Paraburkholderia</taxon>
    </lineage>
</organism>
<evidence type="ECO:0000256" key="1">
    <source>
        <dbReference type="SAM" id="Phobius"/>
    </source>
</evidence>
<keyword evidence="1" id="KW-0812">Transmembrane</keyword>
<gene>
    <name evidence="2" type="ORF">HDG41_001275</name>
</gene>
<dbReference type="Proteomes" id="UP000592820">
    <property type="component" value="Unassembled WGS sequence"/>
</dbReference>
<evidence type="ECO:0000313" key="2">
    <source>
        <dbReference type="EMBL" id="MBB5399236.1"/>
    </source>
</evidence>
<comment type="caution">
    <text evidence="2">The sequence shown here is derived from an EMBL/GenBank/DDBJ whole genome shotgun (WGS) entry which is preliminary data.</text>
</comment>
<keyword evidence="1" id="KW-1133">Transmembrane helix</keyword>
<protein>
    <submittedName>
        <fullName evidence="2">Uncharacterized protein</fullName>
    </submittedName>
</protein>
<dbReference type="EMBL" id="JACHDE010000002">
    <property type="protein sequence ID" value="MBB5399236.1"/>
    <property type="molecule type" value="Genomic_DNA"/>
</dbReference>
<keyword evidence="1" id="KW-0472">Membrane</keyword>